<dbReference type="KEGG" id="bmei:Spa11_03460"/>
<gene>
    <name evidence="2" type="ORF">Spa11_03460</name>
</gene>
<keyword evidence="1" id="KW-0732">Signal</keyword>
<dbReference type="InterPro" id="IPR025348">
    <property type="entry name" value="DUF4252"/>
</dbReference>
<evidence type="ECO:0008006" key="4">
    <source>
        <dbReference type="Google" id="ProtNLM"/>
    </source>
</evidence>
<dbReference type="RefSeq" id="WP_145105970.1">
    <property type="nucleotide sequence ID" value="NZ_CP036349.1"/>
</dbReference>
<evidence type="ECO:0000256" key="1">
    <source>
        <dbReference type="SAM" id="SignalP"/>
    </source>
</evidence>
<dbReference type="Pfam" id="PF14060">
    <property type="entry name" value="DUF4252"/>
    <property type="match status" value="1"/>
</dbReference>
<sequence precursor="true">MIRSRMMTSVAIALSLTLTPFAGAEDPREHPGEAVIDWSEQLGVEPKVEVHLNQALMRFFTSAAEGATETPGIREIIGQLSLVRVEVYEGVAAGALATAADSEAEKLQELGWTTVVRAVGDDTERVKVMMLSNGDSIAGLVVIAAGPGEMAFVNVAGELNPETLGKQLGVVARLMHNGKIKLEDLINPKVLEALIEESGKKADNTPPSRGGDFR</sequence>
<feature type="chain" id="PRO_5021977649" description="DUF4252 domain-containing protein" evidence="1">
    <location>
        <begin position="25"/>
        <end position="214"/>
    </location>
</feature>
<reference evidence="2 3" key="1">
    <citation type="submission" date="2019-02" db="EMBL/GenBank/DDBJ databases">
        <title>Deep-cultivation of Planctomycetes and their phenomic and genomic characterization uncovers novel biology.</title>
        <authorList>
            <person name="Wiegand S."/>
            <person name="Jogler M."/>
            <person name="Boedeker C."/>
            <person name="Pinto D."/>
            <person name="Vollmers J."/>
            <person name="Rivas-Marin E."/>
            <person name="Kohn T."/>
            <person name="Peeters S.H."/>
            <person name="Heuer A."/>
            <person name="Rast P."/>
            <person name="Oberbeckmann S."/>
            <person name="Bunk B."/>
            <person name="Jeske O."/>
            <person name="Meyerdierks A."/>
            <person name="Storesund J.E."/>
            <person name="Kallscheuer N."/>
            <person name="Luecker S."/>
            <person name="Lage O.M."/>
            <person name="Pohl T."/>
            <person name="Merkel B.J."/>
            <person name="Hornburger P."/>
            <person name="Mueller R.-W."/>
            <person name="Bruemmer F."/>
            <person name="Labrenz M."/>
            <person name="Spormann A.M."/>
            <person name="Op den Camp H."/>
            <person name="Overmann J."/>
            <person name="Amann R."/>
            <person name="Jetten M.S.M."/>
            <person name="Mascher T."/>
            <person name="Medema M.H."/>
            <person name="Devos D.P."/>
            <person name="Kaster A.-K."/>
            <person name="Ovreas L."/>
            <person name="Rohde M."/>
            <person name="Galperin M.Y."/>
            <person name="Jogler C."/>
        </authorList>
    </citation>
    <scope>NUCLEOTIDE SEQUENCE [LARGE SCALE GENOMIC DNA]</scope>
    <source>
        <strain evidence="2 3">Spa11</strain>
    </source>
</reference>
<accession>A0A518K2Z6</accession>
<dbReference type="Proteomes" id="UP000316426">
    <property type="component" value="Chromosome"/>
</dbReference>
<evidence type="ECO:0000313" key="3">
    <source>
        <dbReference type="Proteomes" id="UP000316426"/>
    </source>
</evidence>
<proteinExistence type="predicted"/>
<evidence type="ECO:0000313" key="2">
    <source>
        <dbReference type="EMBL" id="QDV72174.1"/>
    </source>
</evidence>
<organism evidence="2 3">
    <name type="scientific">Botrimarina mediterranea</name>
    <dbReference type="NCBI Taxonomy" id="2528022"/>
    <lineage>
        <taxon>Bacteria</taxon>
        <taxon>Pseudomonadati</taxon>
        <taxon>Planctomycetota</taxon>
        <taxon>Planctomycetia</taxon>
        <taxon>Pirellulales</taxon>
        <taxon>Lacipirellulaceae</taxon>
        <taxon>Botrimarina</taxon>
    </lineage>
</organism>
<dbReference type="EMBL" id="CP036349">
    <property type="protein sequence ID" value="QDV72174.1"/>
    <property type="molecule type" value="Genomic_DNA"/>
</dbReference>
<protein>
    <recommendedName>
        <fullName evidence="4">DUF4252 domain-containing protein</fullName>
    </recommendedName>
</protein>
<dbReference type="AlphaFoldDB" id="A0A518K2Z6"/>
<feature type="signal peptide" evidence="1">
    <location>
        <begin position="1"/>
        <end position="24"/>
    </location>
</feature>
<name>A0A518K2Z6_9BACT</name>
<keyword evidence="3" id="KW-1185">Reference proteome</keyword>